<dbReference type="GO" id="GO:0003883">
    <property type="term" value="F:CTP synthase activity"/>
    <property type="evidence" value="ECO:0007669"/>
    <property type="project" value="InterPro"/>
</dbReference>
<dbReference type="CDD" id="cd03113">
    <property type="entry name" value="CTPS_N"/>
    <property type="match status" value="1"/>
</dbReference>
<accession>A0AAW0HRJ0</accession>
<evidence type="ECO:0000259" key="6">
    <source>
        <dbReference type="Pfam" id="PF06418"/>
    </source>
</evidence>
<sequence length="417" mass="46573">MKYILVTGGVISGIGKGIIASSIGTILKSCGLRVTAIKIDPYINIDAGTFSPYEHGEVFVLNDGGEVDLDLGNYERFLDINLYKDNNITTGKIYQHVINKERRGDFLGETVQVVPHITDAIQEWVMNQAKVSVDSNKEDPQICVIEASMELFFISYCLAGSLSIQFSFTLLSLLGGTVGDIEGMAFVEAFRQFQFKAKKENFCNIHVSLVPQPCATGEQKTKPTQNSVRSLRGLGLSPDLIVCRSSKPIEMSVKEKISMFCHVSPEQVVCIHDVSSIYRVPLLLEEQGVVKYFKERLDLPISDCSSNLLYKWKAMTDRYEKLQKICSIALYIDSIDLEPVMKAEDPVKFHEAWQKLCLAERELMGYNRKHAHVLLLIGICLGMQLAVIEFARNCLNLEDANSTEFEPNTPVPLVSGL</sequence>
<dbReference type="SUPFAM" id="SSF52317">
    <property type="entry name" value="Class I glutamine amidotransferase-like"/>
    <property type="match status" value="1"/>
</dbReference>
<dbReference type="Pfam" id="PF06418">
    <property type="entry name" value="CTP_synth_N"/>
    <property type="match status" value="2"/>
</dbReference>
<feature type="domain" description="CTP synthase N-terminal" evidence="6">
    <location>
        <begin position="173"/>
        <end position="299"/>
    </location>
</feature>
<proteinExistence type="predicted"/>
<evidence type="ECO:0000256" key="2">
    <source>
        <dbReference type="ARBA" id="ARBA00037348"/>
    </source>
</evidence>
<comment type="function">
    <text evidence="2">Catalyzes the ATP-dependent amination of UTP to CTP with either L-glutamine or ammonia as the source of nitrogen. Constitutes the rate-limiting enzyme in the synthesis of cytosine nucleotides.</text>
</comment>
<organism evidence="7 8">
    <name type="scientific">Myodes glareolus</name>
    <name type="common">Bank vole</name>
    <name type="synonym">Clethrionomys glareolus</name>
    <dbReference type="NCBI Taxonomy" id="447135"/>
    <lineage>
        <taxon>Eukaryota</taxon>
        <taxon>Metazoa</taxon>
        <taxon>Chordata</taxon>
        <taxon>Craniata</taxon>
        <taxon>Vertebrata</taxon>
        <taxon>Euteleostomi</taxon>
        <taxon>Mammalia</taxon>
        <taxon>Eutheria</taxon>
        <taxon>Euarchontoglires</taxon>
        <taxon>Glires</taxon>
        <taxon>Rodentia</taxon>
        <taxon>Myomorpha</taxon>
        <taxon>Muroidea</taxon>
        <taxon>Cricetidae</taxon>
        <taxon>Arvicolinae</taxon>
        <taxon>Myodes</taxon>
    </lineage>
</organism>
<dbReference type="InterPro" id="IPR017456">
    <property type="entry name" value="CTP_synthase_N"/>
</dbReference>
<dbReference type="PANTHER" id="PTHR11550">
    <property type="entry name" value="CTP SYNTHASE"/>
    <property type="match status" value="1"/>
</dbReference>
<dbReference type="GO" id="GO:0019856">
    <property type="term" value="P:pyrimidine nucleobase biosynthetic process"/>
    <property type="evidence" value="ECO:0007669"/>
    <property type="project" value="TreeGrafter"/>
</dbReference>
<dbReference type="EMBL" id="JBBHLL010000366">
    <property type="protein sequence ID" value="KAK7804708.1"/>
    <property type="molecule type" value="Genomic_DNA"/>
</dbReference>
<dbReference type="InterPro" id="IPR004468">
    <property type="entry name" value="CTP_synthase"/>
</dbReference>
<dbReference type="SUPFAM" id="SSF52540">
    <property type="entry name" value="P-loop containing nucleoside triphosphate hydrolases"/>
    <property type="match status" value="1"/>
</dbReference>
<dbReference type="GO" id="GO:0097268">
    <property type="term" value="C:cytoophidium"/>
    <property type="evidence" value="ECO:0007669"/>
    <property type="project" value="TreeGrafter"/>
</dbReference>
<evidence type="ECO:0000313" key="7">
    <source>
        <dbReference type="EMBL" id="KAK7804708.1"/>
    </source>
</evidence>
<dbReference type="PANTHER" id="PTHR11550:SF2">
    <property type="entry name" value="CTP SYNTHASE 2"/>
    <property type="match status" value="1"/>
</dbReference>
<evidence type="ECO:0000256" key="3">
    <source>
        <dbReference type="ARBA" id="ARBA00039648"/>
    </source>
</evidence>
<dbReference type="Proteomes" id="UP001488838">
    <property type="component" value="Unassembled WGS sequence"/>
</dbReference>
<evidence type="ECO:0000256" key="5">
    <source>
        <dbReference type="ARBA" id="ARBA00042715"/>
    </source>
</evidence>
<comment type="caution">
    <text evidence="7">The sequence shown here is derived from an EMBL/GenBank/DDBJ whole genome shotgun (WGS) entry which is preliminary data.</text>
</comment>
<gene>
    <name evidence="7" type="ORF">U0070_022411</name>
</gene>
<dbReference type="GO" id="GO:0042802">
    <property type="term" value="F:identical protein binding"/>
    <property type="evidence" value="ECO:0007669"/>
    <property type="project" value="TreeGrafter"/>
</dbReference>
<evidence type="ECO:0000313" key="8">
    <source>
        <dbReference type="Proteomes" id="UP001488838"/>
    </source>
</evidence>
<protein>
    <recommendedName>
        <fullName evidence="3">CTP synthase 2</fullName>
    </recommendedName>
    <alternativeName>
        <fullName evidence="5">CTP synthetase 2</fullName>
    </alternativeName>
    <alternativeName>
        <fullName evidence="4">UTP--ammonia ligase 2</fullName>
    </alternativeName>
</protein>
<dbReference type="InterPro" id="IPR027417">
    <property type="entry name" value="P-loop_NTPase"/>
</dbReference>
<dbReference type="Gene3D" id="3.40.50.880">
    <property type="match status" value="1"/>
</dbReference>
<dbReference type="InterPro" id="IPR029062">
    <property type="entry name" value="Class_I_gatase-like"/>
</dbReference>
<dbReference type="Gene3D" id="3.40.50.300">
    <property type="entry name" value="P-loop containing nucleotide triphosphate hydrolases"/>
    <property type="match status" value="1"/>
</dbReference>
<evidence type="ECO:0000256" key="1">
    <source>
        <dbReference type="ARBA" id="ARBA00022962"/>
    </source>
</evidence>
<dbReference type="GO" id="GO:0005737">
    <property type="term" value="C:cytoplasm"/>
    <property type="evidence" value="ECO:0007669"/>
    <property type="project" value="TreeGrafter"/>
</dbReference>
<name>A0AAW0HRJ0_MYOGA</name>
<dbReference type="AlphaFoldDB" id="A0AAW0HRJ0"/>
<reference evidence="7 8" key="1">
    <citation type="journal article" date="2023" name="bioRxiv">
        <title>Conserved and derived expression patterns and positive selection on dental genes reveal complex evolutionary context of ever-growing rodent molars.</title>
        <authorList>
            <person name="Calamari Z.T."/>
            <person name="Song A."/>
            <person name="Cohen E."/>
            <person name="Akter M."/>
            <person name="Roy R.D."/>
            <person name="Hallikas O."/>
            <person name="Christensen M.M."/>
            <person name="Li P."/>
            <person name="Marangoni P."/>
            <person name="Jernvall J."/>
            <person name="Klein O.D."/>
        </authorList>
    </citation>
    <scope>NUCLEOTIDE SEQUENCE [LARGE SCALE GENOMIC DNA]</scope>
    <source>
        <strain evidence="7">V071</strain>
    </source>
</reference>
<dbReference type="GO" id="GO:0006241">
    <property type="term" value="P:CTP biosynthetic process"/>
    <property type="evidence" value="ECO:0007669"/>
    <property type="project" value="TreeGrafter"/>
</dbReference>
<evidence type="ECO:0000256" key="4">
    <source>
        <dbReference type="ARBA" id="ARBA00042374"/>
    </source>
</evidence>
<keyword evidence="1" id="KW-0315">Glutamine amidotransferase</keyword>
<keyword evidence="8" id="KW-1185">Reference proteome</keyword>
<feature type="domain" description="CTP synthase N-terminal" evidence="6">
    <location>
        <begin position="2"/>
        <end position="146"/>
    </location>
</feature>